<dbReference type="GO" id="GO:0003779">
    <property type="term" value="F:actin binding"/>
    <property type="evidence" value="ECO:0007669"/>
    <property type="project" value="TreeGrafter"/>
</dbReference>
<proteinExistence type="predicted"/>
<evidence type="ECO:0000256" key="1">
    <source>
        <dbReference type="SAM" id="MobiDB-lite"/>
    </source>
</evidence>
<feature type="region of interest" description="Disordered" evidence="1">
    <location>
        <begin position="295"/>
        <end position="345"/>
    </location>
</feature>
<name>A0A9N8ZND1_9GLOM</name>
<reference evidence="2" key="1">
    <citation type="submission" date="2021-06" db="EMBL/GenBank/DDBJ databases">
        <authorList>
            <person name="Kallberg Y."/>
            <person name="Tangrot J."/>
            <person name="Rosling A."/>
        </authorList>
    </citation>
    <scope>NUCLEOTIDE SEQUENCE</scope>
    <source>
        <strain evidence="2">FL130A</strain>
    </source>
</reference>
<dbReference type="AlphaFoldDB" id="A0A9N8ZND1"/>
<organism evidence="2 3">
    <name type="scientific">Ambispora leptoticha</name>
    <dbReference type="NCBI Taxonomy" id="144679"/>
    <lineage>
        <taxon>Eukaryota</taxon>
        <taxon>Fungi</taxon>
        <taxon>Fungi incertae sedis</taxon>
        <taxon>Mucoromycota</taxon>
        <taxon>Glomeromycotina</taxon>
        <taxon>Glomeromycetes</taxon>
        <taxon>Archaeosporales</taxon>
        <taxon>Ambisporaceae</taxon>
        <taxon>Ambispora</taxon>
    </lineage>
</organism>
<evidence type="ECO:0000313" key="2">
    <source>
        <dbReference type="EMBL" id="CAG8501669.1"/>
    </source>
</evidence>
<comment type="caution">
    <text evidence="2">The sequence shown here is derived from an EMBL/GenBank/DDBJ whole genome shotgun (WGS) entry which is preliminary data.</text>
</comment>
<feature type="compositionally biased region" description="Polar residues" evidence="1">
    <location>
        <begin position="249"/>
        <end position="258"/>
    </location>
</feature>
<dbReference type="PANTHER" id="PTHR12751">
    <property type="entry name" value="PHOSPHATASE AND ACTIN REGULATOR PHACTR"/>
    <property type="match status" value="1"/>
</dbReference>
<dbReference type="OrthoDB" id="5563016at2759"/>
<dbReference type="PANTHER" id="PTHR12751:SF18">
    <property type="entry name" value="PHOSPHATASE AND ACTIN REGULATOR 1"/>
    <property type="match status" value="1"/>
</dbReference>
<dbReference type="EMBL" id="CAJVPS010000661">
    <property type="protein sequence ID" value="CAG8501669.1"/>
    <property type="molecule type" value="Genomic_DNA"/>
</dbReference>
<feature type="region of interest" description="Disordered" evidence="1">
    <location>
        <begin position="442"/>
        <end position="467"/>
    </location>
</feature>
<dbReference type="GO" id="GO:0030036">
    <property type="term" value="P:actin cytoskeleton organization"/>
    <property type="evidence" value="ECO:0007669"/>
    <property type="project" value="TreeGrafter"/>
</dbReference>
<sequence>MAVSVANYQSDPTQGKLTTLVYDDENVSLVNFLPQHLPLSIYENIVAQQTTTTTGANIGKQTTIQSSLPLTDRITNGGNIASRHSMYLSNEIHNQSSRKIRRRAASYIEYSDSNHIRTTFTNNRHNSMPTPQIYEETYIGAQIIEAIPQKVEIVTRAAAPQQSVETEVVGIDGEKNRVKDQQQLSSKPQRTQSTNNKSHSRGRSTDNIRRRSDGVIYNKKNRNSSNSNNSNRSYSSDRNDVDSERARPSSISSANGDTGVNFKKNYAPRRRFNTAPASSSKRRTFIDISSLFKNDKKESSDQNKNTQQKNTSSTSSSSSSSSSSEQRRKKRQSERKKKRISDDLKDVSFANAETITNDDFDENEIKNQEMGGSAGVGVENIIPPRSSSIPTAVEYHYSSAPQQLHLNQFQQLQQSDQHHSPVYPQYRSDNINNEVYTETLEDHEDEDDIQAHRPFSLPPPSKQRPTLKRLSAPTSIIKNINSNNNLTFTTSPVSYDPQAQNNPYSNHLFQASHSVPSLAAIRDTDVTPSPSTPSLKRIQFSSTIFIHDTWTKEDYDRRGDQTTCNKLTPMLAQRIKQELNEYKLSEMPVHEESKQNTHFFA</sequence>
<feature type="compositionally biased region" description="Basic and acidic residues" evidence="1">
    <location>
        <begin position="203"/>
        <end position="213"/>
    </location>
</feature>
<feature type="compositionally biased region" description="Low complexity" evidence="1">
    <location>
        <begin position="302"/>
        <end position="324"/>
    </location>
</feature>
<feature type="region of interest" description="Disordered" evidence="1">
    <location>
        <begin position="170"/>
        <end position="282"/>
    </location>
</feature>
<feature type="compositionally biased region" description="Basic and acidic residues" evidence="1">
    <location>
        <begin position="235"/>
        <end position="247"/>
    </location>
</feature>
<feature type="compositionally biased region" description="Low complexity" evidence="1">
    <location>
        <begin position="223"/>
        <end position="234"/>
    </location>
</feature>
<feature type="compositionally biased region" description="Basic residues" evidence="1">
    <location>
        <begin position="327"/>
        <end position="339"/>
    </location>
</feature>
<protein>
    <submittedName>
        <fullName evidence="2">13527_t:CDS:1</fullName>
    </submittedName>
</protein>
<accession>A0A9N8ZND1</accession>
<gene>
    <name evidence="2" type="ORF">ALEPTO_LOCUS3515</name>
</gene>
<keyword evidence="3" id="KW-1185">Reference proteome</keyword>
<evidence type="ECO:0000313" key="3">
    <source>
        <dbReference type="Proteomes" id="UP000789508"/>
    </source>
</evidence>
<feature type="compositionally biased region" description="Polar residues" evidence="1">
    <location>
        <begin position="181"/>
        <end position="197"/>
    </location>
</feature>
<dbReference type="Proteomes" id="UP000789508">
    <property type="component" value="Unassembled WGS sequence"/>
</dbReference>